<comment type="cofactor">
    <cofactor evidence="5">
        <name>heme</name>
        <dbReference type="ChEBI" id="CHEBI:30413"/>
    </cofactor>
</comment>
<dbReference type="SUPFAM" id="SSF48264">
    <property type="entry name" value="Cytochrome P450"/>
    <property type="match status" value="1"/>
</dbReference>
<reference evidence="8" key="1">
    <citation type="journal article" date="2020" name="Stud. Mycol.">
        <title>101 Dothideomycetes genomes: a test case for predicting lifestyles and emergence of pathogens.</title>
        <authorList>
            <person name="Haridas S."/>
            <person name="Albert R."/>
            <person name="Binder M."/>
            <person name="Bloem J."/>
            <person name="Labutti K."/>
            <person name="Salamov A."/>
            <person name="Andreopoulos B."/>
            <person name="Baker S."/>
            <person name="Barry K."/>
            <person name="Bills G."/>
            <person name="Bluhm B."/>
            <person name="Cannon C."/>
            <person name="Castanera R."/>
            <person name="Culley D."/>
            <person name="Daum C."/>
            <person name="Ezra D."/>
            <person name="Gonzalez J."/>
            <person name="Henrissat B."/>
            <person name="Kuo A."/>
            <person name="Liang C."/>
            <person name="Lipzen A."/>
            <person name="Lutzoni F."/>
            <person name="Magnuson J."/>
            <person name="Mondo S."/>
            <person name="Nolan M."/>
            <person name="Ohm R."/>
            <person name="Pangilinan J."/>
            <person name="Park H.-J."/>
            <person name="Ramirez L."/>
            <person name="Alfaro M."/>
            <person name="Sun H."/>
            <person name="Tritt A."/>
            <person name="Yoshinaga Y."/>
            <person name="Zwiers L.-H."/>
            <person name="Turgeon B."/>
            <person name="Goodwin S."/>
            <person name="Spatafora J."/>
            <person name="Crous P."/>
            <person name="Grigoriev I."/>
        </authorList>
    </citation>
    <scope>NUCLEOTIDE SEQUENCE</scope>
    <source>
        <strain evidence="8">CBS 116435</strain>
    </source>
</reference>
<evidence type="ECO:0000256" key="7">
    <source>
        <dbReference type="SAM" id="SignalP"/>
    </source>
</evidence>
<dbReference type="Pfam" id="PF00067">
    <property type="entry name" value="p450"/>
    <property type="match status" value="1"/>
</dbReference>
<sequence>MALLSLVVLATVVVVFLVARYNEARKKNPTPANAQKLPGPKGLPVIGSVHELPGKCSWMKFHEWGQQYGPIYQVNLAGSNHVWISSDKIAHDLLSKRSGIYSDRPFIPALEQDNRTSGQYLPLMSRNEKWTRQRKFAKQIMDNSQKASFFNYPEVESVRLLFELMADPSRYNHHLESFIARVTSRLAWGTSAPSEELKQRARELLIGVSPTGALGNKLPFIMSLPEKLAAAKAWESRRSRTERKFFETMLEEVAQGLEKAPTPLTPGVSVKQSWTSMFLKKRGSWGFSSDLEGAFAVGMHGIAGALTIAAPMQSFCLALCHYPQYQPILHEEIDRVLGDRMPTYEDMPDMPVLRAFIRETLRWRPPVPTGIPHESTQDDVYEGYFIPKGSVMHPLEWSISRDPEMFPEPDAWNPLRWLNSNFPTYQEPLAKYPTITSYSQFGYGRRTCQGMGVTEADLFVGIGSIAWLFSMETVDESIDMSTRSATPDEIHTPTSDDDCAERFDLDALDAIQRKLMPLSNDSGVDLAYDSHGANSDLPTPPMTPAEEKTMRFPSGLRTLKLVKKVEHQRTRSWATTPPETPAVELPSLDLPVPSTIPTTGSAEPIKSADGSYDTDPTMNFSTLLIAKPLPFKFRMQIRNPERAEVVTKQWTELKMKGEFEDARVYWKGGNAGDAQHGWGEVFS</sequence>
<evidence type="ECO:0000256" key="1">
    <source>
        <dbReference type="ARBA" id="ARBA00010617"/>
    </source>
</evidence>
<dbReference type="OrthoDB" id="1103324at2759"/>
<dbReference type="AlphaFoldDB" id="A0A9P4UN12"/>
<dbReference type="PANTHER" id="PTHR46300:SF8">
    <property type="entry name" value="CYTOCHROME P450 2E1"/>
    <property type="match status" value="1"/>
</dbReference>
<evidence type="ECO:0000256" key="5">
    <source>
        <dbReference type="PIRSR" id="PIRSR602401-1"/>
    </source>
</evidence>
<protein>
    <submittedName>
        <fullName evidence="8">Cytochrome P450</fullName>
    </submittedName>
</protein>
<name>A0A9P4UN12_9PEZI</name>
<dbReference type="PRINTS" id="PR00385">
    <property type="entry name" value="P450"/>
</dbReference>
<keyword evidence="9" id="KW-1185">Reference proteome</keyword>
<keyword evidence="4 5" id="KW-0408">Iron</keyword>
<comment type="caution">
    <text evidence="8">The sequence shown here is derived from an EMBL/GenBank/DDBJ whole genome shotgun (WGS) entry which is preliminary data.</text>
</comment>
<dbReference type="EMBL" id="MU003787">
    <property type="protein sequence ID" value="KAF2721857.1"/>
    <property type="molecule type" value="Genomic_DNA"/>
</dbReference>
<evidence type="ECO:0000256" key="3">
    <source>
        <dbReference type="ARBA" id="ARBA00023002"/>
    </source>
</evidence>
<evidence type="ECO:0000256" key="2">
    <source>
        <dbReference type="ARBA" id="ARBA00022723"/>
    </source>
</evidence>
<keyword evidence="2 5" id="KW-0479">Metal-binding</keyword>
<dbReference type="CDD" id="cd11065">
    <property type="entry name" value="CYP64-like"/>
    <property type="match status" value="1"/>
</dbReference>
<evidence type="ECO:0000313" key="9">
    <source>
        <dbReference type="Proteomes" id="UP000799441"/>
    </source>
</evidence>
<dbReference type="GO" id="GO:0005506">
    <property type="term" value="F:iron ion binding"/>
    <property type="evidence" value="ECO:0007669"/>
    <property type="project" value="InterPro"/>
</dbReference>
<comment type="similarity">
    <text evidence="1">Belongs to the cytochrome P450 family.</text>
</comment>
<dbReference type="PRINTS" id="PR00463">
    <property type="entry name" value="EP450I"/>
</dbReference>
<feature type="region of interest" description="Disordered" evidence="6">
    <location>
        <begin position="569"/>
        <end position="590"/>
    </location>
</feature>
<dbReference type="GO" id="GO:0020037">
    <property type="term" value="F:heme binding"/>
    <property type="evidence" value="ECO:0007669"/>
    <property type="project" value="InterPro"/>
</dbReference>
<dbReference type="InterPro" id="IPR036396">
    <property type="entry name" value="Cyt_P450_sf"/>
</dbReference>
<evidence type="ECO:0000313" key="8">
    <source>
        <dbReference type="EMBL" id="KAF2721857.1"/>
    </source>
</evidence>
<feature type="signal peptide" evidence="7">
    <location>
        <begin position="1"/>
        <end position="24"/>
    </location>
</feature>
<dbReference type="Gene3D" id="1.10.630.10">
    <property type="entry name" value="Cytochrome P450"/>
    <property type="match status" value="1"/>
</dbReference>
<keyword evidence="5" id="KW-0349">Heme</keyword>
<organism evidence="8 9">
    <name type="scientific">Polychaeton citri CBS 116435</name>
    <dbReference type="NCBI Taxonomy" id="1314669"/>
    <lineage>
        <taxon>Eukaryota</taxon>
        <taxon>Fungi</taxon>
        <taxon>Dikarya</taxon>
        <taxon>Ascomycota</taxon>
        <taxon>Pezizomycotina</taxon>
        <taxon>Dothideomycetes</taxon>
        <taxon>Dothideomycetidae</taxon>
        <taxon>Capnodiales</taxon>
        <taxon>Capnodiaceae</taxon>
        <taxon>Polychaeton</taxon>
    </lineage>
</organism>
<evidence type="ECO:0000256" key="4">
    <source>
        <dbReference type="ARBA" id="ARBA00023004"/>
    </source>
</evidence>
<dbReference type="InterPro" id="IPR001128">
    <property type="entry name" value="Cyt_P450"/>
</dbReference>
<feature type="binding site" description="axial binding residue" evidence="5">
    <location>
        <position position="448"/>
    </location>
    <ligand>
        <name>heme</name>
        <dbReference type="ChEBI" id="CHEBI:30413"/>
    </ligand>
    <ligandPart>
        <name>Fe</name>
        <dbReference type="ChEBI" id="CHEBI:18248"/>
    </ligandPart>
</feature>
<dbReference type="InterPro" id="IPR050364">
    <property type="entry name" value="Cytochrome_P450_fung"/>
</dbReference>
<dbReference type="Proteomes" id="UP000799441">
    <property type="component" value="Unassembled WGS sequence"/>
</dbReference>
<keyword evidence="3" id="KW-0560">Oxidoreductase</keyword>
<gene>
    <name evidence="8" type="ORF">K431DRAFT_284538</name>
</gene>
<keyword evidence="7" id="KW-0732">Signal</keyword>
<dbReference type="PANTHER" id="PTHR46300">
    <property type="entry name" value="P450, PUTATIVE (EUROFUNG)-RELATED-RELATED"/>
    <property type="match status" value="1"/>
</dbReference>
<proteinExistence type="inferred from homology"/>
<evidence type="ECO:0000256" key="6">
    <source>
        <dbReference type="SAM" id="MobiDB-lite"/>
    </source>
</evidence>
<dbReference type="GO" id="GO:0004497">
    <property type="term" value="F:monooxygenase activity"/>
    <property type="evidence" value="ECO:0007669"/>
    <property type="project" value="InterPro"/>
</dbReference>
<dbReference type="GO" id="GO:0016705">
    <property type="term" value="F:oxidoreductase activity, acting on paired donors, with incorporation or reduction of molecular oxygen"/>
    <property type="evidence" value="ECO:0007669"/>
    <property type="project" value="InterPro"/>
</dbReference>
<feature type="chain" id="PRO_5040459667" evidence="7">
    <location>
        <begin position="25"/>
        <end position="683"/>
    </location>
</feature>
<dbReference type="InterPro" id="IPR002401">
    <property type="entry name" value="Cyt_P450_E_grp-I"/>
</dbReference>
<accession>A0A9P4UN12</accession>